<dbReference type="AlphaFoldDB" id="A0AA97CYZ0"/>
<feature type="compositionally biased region" description="Low complexity" evidence="7">
    <location>
        <begin position="293"/>
        <end position="309"/>
    </location>
</feature>
<dbReference type="GO" id="GO:0005886">
    <property type="term" value="C:plasma membrane"/>
    <property type="evidence" value="ECO:0007669"/>
    <property type="project" value="UniProtKB-SubCell"/>
</dbReference>
<protein>
    <recommendedName>
        <fullName evidence="6">SURF1-like protein</fullName>
    </recommendedName>
</protein>
<dbReference type="RefSeq" id="WP_420039468.1">
    <property type="nucleotide sequence ID" value="NZ_CP128986.1"/>
</dbReference>
<reference evidence="8" key="1">
    <citation type="submission" date="2023-06" db="EMBL/GenBank/DDBJ databases">
        <title>Gordonia sp. nov. and Pseudochrobactrum sp. nov., two species isolated from the burying beetle Nicrophorus vespilloides.</title>
        <authorList>
            <person name="Poehlein A."/>
            <person name="Guzman J."/>
            <person name="Daniel R."/>
            <person name="Vilcinskas A."/>
        </authorList>
    </citation>
    <scope>NUCLEOTIDE SEQUENCE</scope>
    <source>
        <strain evidence="8">MP11Mi</strain>
    </source>
</reference>
<organism evidence="8">
    <name type="scientific">Gordonia sp. MP11Mi</name>
    <dbReference type="NCBI Taxonomy" id="3022769"/>
    <lineage>
        <taxon>Bacteria</taxon>
        <taxon>Bacillati</taxon>
        <taxon>Actinomycetota</taxon>
        <taxon>Actinomycetes</taxon>
        <taxon>Mycobacteriales</taxon>
        <taxon>Gordoniaceae</taxon>
        <taxon>Gordonia</taxon>
    </lineage>
</organism>
<feature type="transmembrane region" description="Helical" evidence="6">
    <location>
        <begin position="214"/>
        <end position="237"/>
    </location>
</feature>
<keyword evidence="5 6" id="KW-0472">Membrane</keyword>
<evidence type="ECO:0000313" key="8">
    <source>
        <dbReference type="EMBL" id="WOC13666.1"/>
    </source>
</evidence>
<comment type="subcellular location">
    <subcellularLocation>
        <location evidence="6">Cell membrane</location>
        <topology evidence="6">Multi-pass membrane protein</topology>
    </subcellularLocation>
    <subcellularLocation>
        <location evidence="1">Membrane</location>
    </subcellularLocation>
</comment>
<evidence type="ECO:0000256" key="3">
    <source>
        <dbReference type="ARBA" id="ARBA00022692"/>
    </source>
</evidence>
<evidence type="ECO:0000256" key="1">
    <source>
        <dbReference type="ARBA" id="ARBA00004370"/>
    </source>
</evidence>
<evidence type="ECO:0000256" key="7">
    <source>
        <dbReference type="SAM" id="MobiDB-lite"/>
    </source>
</evidence>
<evidence type="ECO:0000256" key="5">
    <source>
        <dbReference type="ARBA" id="ARBA00023136"/>
    </source>
</evidence>
<feature type="region of interest" description="Disordered" evidence="7">
    <location>
        <begin position="249"/>
        <end position="309"/>
    </location>
</feature>
<dbReference type="PANTHER" id="PTHR23427:SF2">
    <property type="entry name" value="SURFEIT LOCUS PROTEIN 1"/>
    <property type="match status" value="1"/>
</dbReference>
<accession>A0AA97CYZ0</accession>
<sequence>MRVLRSFLKPGWLLLVLFVVAFAAACFAILAPWQLGKNSDTEQRNDLIRAAVDTDAVPIDRLAPPGRPLDPNNEWHEVTLRGRYLPDDQVMLRFRYSQERPAVEALTPFRISGTDRVILVNRGIVATSENGQVSVPTPPSDEVTIAARLRKSEGTSPGKEPRAEGGQSTAYTIDTAQLSRLTGVPMASYYLQLSPSQPGSLGEIDLPQLESGPFLSYGLQWLAFGVMVPLGAAYFIYSEIKARRARRSEGASDAEQGEVVAVVEAPPATSRSERERVRQSLREAGSRSGNDVDIASGGQIGDGSASAAADEAVRTKLAQRYGK</sequence>
<gene>
    <name evidence="8" type="ORF">MP11Mi_27730</name>
</gene>
<dbReference type="PANTHER" id="PTHR23427">
    <property type="entry name" value="SURFEIT LOCUS PROTEIN"/>
    <property type="match status" value="1"/>
</dbReference>
<feature type="compositionally biased region" description="Basic and acidic residues" evidence="7">
    <location>
        <begin position="271"/>
        <end position="285"/>
    </location>
</feature>
<dbReference type="PROSITE" id="PS50895">
    <property type="entry name" value="SURF1"/>
    <property type="match status" value="1"/>
</dbReference>
<dbReference type="PROSITE" id="PS51257">
    <property type="entry name" value="PROKAR_LIPOPROTEIN"/>
    <property type="match status" value="1"/>
</dbReference>
<proteinExistence type="inferred from homology"/>
<dbReference type="CDD" id="cd06662">
    <property type="entry name" value="SURF1"/>
    <property type="match status" value="1"/>
</dbReference>
<keyword evidence="6" id="KW-1003">Cell membrane</keyword>
<feature type="compositionally biased region" description="Low complexity" evidence="7">
    <location>
        <begin position="258"/>
        <end position="268"/>
    </location>
</feature>
<keyword evidence="3 6" id="KW-0812">Transmembrane</keyword>
<dbReference type="Pfam" id="PF02104">
    <property type="entry name" value="SURF1"/>
    <property type="match status" value="1"/>
</dbReference>
<keyword evidence="4 6" id="KW-1133">Transmembrane helix</keyword>
<feature type="transmembrane region" description="Helical" evidence="6">
    <location>
        <begin position="12"/>
        <end position="35"/>
    </location>
</feature>
<evidence type="ECO:0000256" key="6">
    <source>
        <dbReference type="RuleBase" id="RU363076"/>
    </source>
</evidence>
<name>A0AA97CYZ0_9ACTN</name>
<evidence type="ECO:0000256" key="4">
    <source>
        <dbReference type="ARBA" id="ARBA00022989"/>
    </source>
</evidence>
<dbReference type="InterPro" id="IPR045214">
    <property type="entry name" value="Surf1/Surf4"/>
</dbReference>
<evidence type="ECO:0000256" key="2">
    <source>
        <dbReference type="ARBA" id="ARBA00007165"/>
    </source>
</evidence>
<dbReference type="EMBL" id="CP128986">
    <property type="protein sequence ID" value="WOC13666.1"/>
    <property type="molecule type" value="Genomic_DNA"/>
</dbReference>
<comment type="similarity">
    <text evidence="2 6">Belongs to the SURF1 family.</text>
</comment>
<dbReference type="InterPro" id="IPR002994">
    <property type="entry name" value="Surf1/Shy1"/>
</dbReference>